<comment type="caution">
    <text evidence="1">The sequence shown here is derived from an EMBL/GenBank/DDBJ whole genome shotgun (WGS) entry which is preliminary data.</text>
</comment>
<dbReference type="EMBL" id="VEWL01000002">
    <property type="protein sequence ID" value="TNV17764.1"/>
    <property type="molecule type" value="Genomic_DNA"/>
</dbReference>
<reference evidence="1 2" key="1">
    <citation type="submission" date="2019-06" db="EMBL/GenBank/DDBJ databases">
        <title>Ochrobactrum cricket sp.nov., isolated from the insect Teleogryllus occipitalis living in deserted cropland.</title>
        <authorList>
            <person name="Hu M."/>
        </authorList>
    </citation>
    <scope>NUCLEOTIDE SEQUENCE [LARGE SCALE GENOMIC DNA]</scope>
    <source>
        <strain evidence="1 2">LCB8</strain>
    </source>
</reference>
<keyword evidence="2" id="KW-1185">Reference proteome</keyword>
<organism evidence="1 2">
    <name type="scientific">Ochrobactrum teleogrylli</name>
    <dbReference type="NCBI Taxonomy" id="2479765"/>
    <lineage>
        <taxon>Bacteria</taxon>
        <taxon>Pseudomonadati</taxon>
        <taxon>Pseudomonadota</taxon>
        <taxon>Alphaproteobacteria</taxon>
        <taxon>Hyphomicrobiales</taxon>
        <taxon>Brucellaceae</taxon>
        <taxon>Brucella/Ochrobactrum group</taxon>
        <taxon>Ochrobactrum</taxon>
    </lineage>
</organism>
<proteinExistence type="predicted"/>
<gene>
    <name evidence="1" type="ORF">FIC94_06205</name>
</gene>
<name>A0ABY2Y824_9HYPH</name>
<evidence type="ECO:0000313" key="2">
    <source>
        <dbReference type="Proteomes" id="UP000312784"/>
    </source>
</evidence>
<protein>
    <submittedName>
        <fullName evidence="1">Uncharacterized protein</fullName>
    </submittedName>
</protein>
<evidence type="ECO:0000313" key="1">
    <source>
        <dbReference type="EMBL" id="TNV17764.1"/>
    </source>
</evidence>
<dbReference type="RefSeq" id="WP_140024293.1">
    <property type="nucleotide sequence ID" value="NZ_JBHUFG010000007.1"/>
</dbReference>
<sequence>MGIELSTILKSIADELGQYDIDQPMPPHRFADVYAKLSLCSELATSMEMELTGFRLLEADRAGRAFMETEATKIFNAPVATHDGKVIRPDFGGRR</sequence>
<dbReference type="Proteomes" id="UP000312784">
    <property type="component" value="Unassembled WGS sequence"/>
</dbReference>
<accession>A0ABY2Y824</accession>